<evidence type="ECO:0000313" key="2">
    <source>
        <dbReference type="Proteomes" id="UP000076722"/>
    </source>
</evidence>
<reference evidence="1 2" key="1">
    <citation type="journal article" date="2016" name="Mol. Biol. Evol.">
        <title>Comparative Genomics of Early-Diverging Mushroom-Forming Fungi Provides Insights into the Origins of Lignocellulose Decay Capabilities.</title>
        <authorList>
            <person name="Nagy L.G."/>
            <person name="Riley R."/>
            <person name="Tritt A."/>
            <person name="Adam C."/>
            <person name="Daum C."/>
            <person name="Floudas D."/>
            <person name="Sun H."/>
            <person name="Yadav J.S."/>
            <person name="Pangilinan J."/>
            <person name="Larsson K.H."/>
            <person name="Matsuura K."/>
            <person name="Barry K."/>
            <person name="Labutti K."/>
            <person name="Kuo R."/>
            <person name="Ohm R.A."/>
            <person name="Bhattacharya S.S."/>
            <person name="Shirouzu T."/>
            <person name="Yoshinaga Y."/>
            <person name="Martin F.M."/>
            <person name="Grigoriev I.V."/>
            <person name="Hibbett D.S."/>
        </authorList>
    </citation>
    <scope>NUCLEOTIDE SEQUENCE [LARGE SCALE GENOMIC DNA]</scope>
    <source>
        <strain evidence="1 2">HHB9708</strain>
    </source>
</reference>
<keyword evidence="2" id="KW-1185">Reference proteome</keyword>
<proteinExistence type="predicted"/>
<dbReference type="AlphaFoldDB" id="A0A164T3B8"/>
<name>A0A164T3B8_9AGAM</name>
<dbReference type="Proteomes" id="UP000076722">
    <property type="component" value="Unassembled WGS sequence"/>
</dbReference>
<accession>A0A164T3B8</accession>
<protein>
    <submittedName>
        <fullName evidence="1">Uncharacterized protein</fullName>
    </submittedName>
</protein>
<organism evidence="1 2">
    <name type="scientific">Sistotremastrum niveocremeum HHB9708</name>
    <dbReference type="NCBI Taxonomy" id="1314777"/>
    <lineage>
        <taxon>Eukaryota</taxon>
        <taxon>Fungi</taxon>
        <taxon>Dikarya</taxon>
        <taxon>Basidiomycota</taxon>
        <taxon>Agaricomycotina</taxon>
        <taxon>Agaricomycetes</taxon>
        <taxon>Sistotremastrales</taxon>
        <taxon>Sistotremastraceae</taxon>
        <taxon>Sertulicium</taxon>
        <taxon>Sertulicium niveocremeum</taxon>
    </lineage>
</organism>
<dbReference type="EMBL" id="KV419412">
    <property type="protein sequence ID" value="KZS92042.1"/>
    <property type="molecule type" value="Genomic_DNA"/>
</dbReference>
<sequence length="69" mass="7814">MRALIRKNSDYSDELPIPEDLDYAAGSSVLQCMMPLFALLLKRRPVEPHLRKRCTSHTELLTRADVSGS</sequence>
<evidence type="ECO:0000313" key="1">
    <source>
        <dbReference type="EMBL" id="KZS92042.1"/>
    </source>
</evidence>
<gene>
    <name evidence="1" type="ORF">SISNIDRAFT_456259</name>
</gene>